<dbReference type="AlphaFoldDB" id="A0A3M8SY55"/>
<keyword evidence="3" id="KW-0862">Zinc</keyword>
<evidence type="ECO:0000313" key="6">
    <source>
        <dbReference type="EMBL" id="RNF83800.1"/>
    </source>
</evidence>
<evidence type="ECO:0000256" key="3">
    <source>
        <dbReference type="ARBA" id="ARBA00022833"/>
    </source>
</evidence>
<keyword evidence="4" id="KW-0456">Lyase</keyword>
<dbReference type="GO" id="GO:0046872">
    <property type="term" value="F:metal ion binding"/>
    <property type="evidence" value="ECO:0007669"/>
    <property type="project" value="UniProtKB-KW"/>
</dbReference>
<dbReference type="InterPro" id="IPR011057">
    <property type="entry name" value="Mss4-like_sf"/>
</dbReference>
<evidence type="ECO:0000256" key="4">
    <source>
        <dbReference type="ARBA" id="ARBA00023239"/>
    </source>
</evidence>
<comment type="caution">
    <text evidence="6">The sequence shown here is derived from an EMBL/GenBank/DDBJ whole genome shotgun (WGS) entry which is preliminary data.</text>
</comment>
<dbReference type="RefSeq" id="WP_123088057.1">
    <property type="nucleotide sequence ID" value="NZ_RIBS01000004.1"/>
</dbReference>
<evidence type="ECO:0000259" key="5">
    <source>
        <dbReference type="PROSITE" id="PS51891"/>
    </source>
</evidence>
<keyword evidence="2" id="KW-0479">Metal-binding</keyword>
<gene>
    <name evidence="6" type="ORF">EER27_10580</name>
</gene>
<dbReference type="Pfam" id="PF04828">
    <property type="entry name" value="GFA"/>
    <property type="match status" value="1"/>
</dbReference>
<sequence length="133" mass="14323">MAIRYASCSCGQLRMGCRDEPFLVSVCHCLACQQRTGSAFGIQARFQRDQVQQAAGRSTIYVRISDSGTAVTYHFCPECGSTVYWVVNGVPDMVAVAVGAFADPDFPAPAVSVFEASRHEWVGVGGDGLQHND</sequence>
<evidence type="ECO:0000256" key="1">
    <source>
        <dbReference type="ARBA" id="ARBA00005495"/>
    </source>
</evidence>
<evidence type="ECO:0000313" key="7">
    <source>
        <dbReference type="Proteomes" id="UP000267049"/>
    </source>
</evidence>
<dbReference type="Proteomes" id="UP000267049">
    <property type="component" value="Unassembled WGS sequence"/>
</dbReference>
<name>A0A3M8SY55_9GAMM</name>
<proteinExistence type="inferred from homology"/>
<dbReference type="GO" id="GO:0016846">
    <property type="term" value="F:carbon-sulfur lyase activity"/>
    <property type="evidence" value="ECO:0007669"/>
    <property type="project" value="InterPro"/>
</dbReference>
<dbReference type="InterPro" id="IPR006913">
    <property type="entry name" value="CENP-V/GFA"/>
</dbReference>
<dbReference type="Gene3D" id="3.90.1590.10">
    <property type="entry name" value="glutathione-dependent formaldehyde- activating enzyme (gfa)"/>
    <property type="match status" value="1"/>
</dbReference>
<dbReference type="PANTHER" id="PTHR33337">
    <property type="entry name" value="GFA DOMAIN-CONTAINING PROTEIN"/>
    <property type="match status" value="1"/>
</dbReference>
<evidence type="ECO:0000256" key="2">
    <source>
        <dbReference type="ARBA" id="ARBA00022723"/>
    </source>
</evidence>
<dbReference type="PANTHER" id="PTHR33337:SF40">
    <property type="entry name" value="CENP-V_GFA DOMAIN-CONTAINING PROTEIN-RELATED"/>
    <property type="match status" value="1"/>
</dbReference>
<keyword evidence="7" id="KW-1185">Reference proteome</keyword>
<dbReference type="PROSITE" id="PS51891">
    <property type="entry name" value="CENP_V_GFA"/>
    <property type="match status" value="1"/>
</dbReference>
<dbReference type="OrthoDB" id="7765631at2"/>
<accession>A0A3M8SY55</accession>
<comment type="similarity">
    <text evidence="1">Belongs to the Gfa family.</text>
</comment>
<reference evidence="6 7" key="1">
    <citation type="submission" date="2018-11" db="EMBL/GenBank/DDBJ databases">
        <title>Lysobacter cryohumiis sp. nov., isolated from soil in the Tianshan Mountains, Xinjiang, China.</title>
        <authorList>
            <person name="Luo Y."/>
            <person name="Sheng H."/>
        </authorList>
    </citation>
    <scope>NUCLEOTIDE SEQUENCE [LARGE SCALE GENOMIC DNA]</scope>
    <source>
        <strain evidence="6 7">ZS60</strain>
    </source>
</reference>
<dbReference type="EMBL" id="RIBS01000004">
    <property type="protein sequence ID" value="RNF83800.1"/>
    <property type="molecule type" value="Genomic_DNA"/>
</dbReference>
<organism evidence="6 7">
    <name type="scientific">Montanilutibacter psychrotolerans</name>
    <dbReference type="NCBI Taxonomy" id="1327343"/>
    <lineage>
        <taxon>Bacteria</taxon>
        <taxon>Pseudomonadati</taxon>
        <taxon>Pseudomonadota</taxon>
        <taxon>Gammaproteobacteria</taxon>
        <taxon>Lysobacterales</taxon>
        <taxon>Lysobacteraceae</taxon>
        <taxon>Montanilutibacter</taxon>
    </lineage>
</organism>
<protein>
    <submittedName>
        <fullName evidence="6">Aldehyde-activating protein</fullName>
    </submittedName>
</protein>
<feature type="domain" description="CENP-V/GFA" evidence="5">
    <location>
        <begin position="4"/>
        <end position="115"/>
    </location>
</feature>
<dbReference type="SUPFAM" id="SSF51316">
    <property type="entry name" value="Mss4-like"/>
    <property type="match status" value="1"/>
</dbReference>